<dbReference type="EMBL" id="GGFK01015106">
    <property type="protein sequence ID" value="MBW48427.1"/>
    <property type="molecule type" value="Transcribed_RNA"/>
</dbReference>
<reference evidence="1" key="1">
    <citation type="submission" date="2018-01" db="EMBL/GenBank/DDBJ databases">
        <title>An insight into the sialome of Amazonian anophelines.</title>
        <authorList>
            <person name="Ribeiro J.M."/>
            <person name="Scarpassa V."/>
            <person name="Calvo E."/>
        </authorList>
    </citation>
    <scope>NUCLEOTIDE SEQUENCE</scope>
    <source>
        <tissue evidence="1">Salivary glands</tissue>
    </source>
</reference>
<protein>
    <submittedName>
        <fullName evidence="1">Putative secreted protein</fullName>
    </submittedName>
</protein>
<sequence length="89" mass="9640">MDTRMGRCLVRGASPLIRMVTFWWPIGATIAYRSSIPTVRLSSSSAPRVRPMGSSICRPVSAPTARGASSSSTRTTIGCRCSRQPECFC</sequence>
<evidence type="ECO:0000313" key="1">
    <source>
        <dbReference type="EMBL" id="MBW48427.1"/>
    </source>
</evidence>
<dbReference type="AlphaFoldDB" id="A0A2M4B5Y5"/>
<accession>A0A2M4B5Y5</accession>
<organism evidence="1">
    <name type="scientific">Anopheles triannulatus</name>
    <dbReference type="NCBI Taxonomy" id="58253"/>
    <lineage>
        <taxon>Eukaryota</taxon>
        <taxon>Metazoa</taxon>
        <taxon>Ecdysozoa</taxon>
        <taxon>Arthropoda</taxon>
        <taxon>Hexapoda</taxon>
        <taxon>Insecta</taxon>
        <taxon>Pterygota</taxon>
        <taxon>Neoptera</taxon>
        <taxon>Endopterygota</taxon>
        <taxon>Diptera</taxon>
        <taxon>Nematocera</taxon>
        <taxon>Culicoidea</taxon>
        <taxon>Culicidae</taxon>
        <taxon>Anophelinae</taxon>
        <taxon>Anopheles</taxon>
    </lineage>
</organism>
<name>A0A2M4B5Y5_9DIPT</name>
<proteinExistence type="predicted"/>